<dbReference type="AlphaFoldDB" id="A0A7M2X074"/>
<protein>
    <submittedName>
        <fullName evidence="2">Uncharacterized protein</fullName>
    </submittedName>
</protein>
<dbReference type="Proteomes" id="UP000593765">
    <property type="component" value="Chromosome"/>
</dbReference>
<keyword evidence="1" id="KW-1133">Transmembrane helix</keyword>
<name>A0A7M2X074_9BACT</name>
<gene>
    <name evidence="2" type="ORF">IPV69_07405</name>
</gene>
<dbReference type="EMBL" id="CP063458">
    <property type="protein sequence ID" value="QOV91177.1"/>
    <property type="molecule type" value="Genomic_DNA"/>
</dbReference>
<evidence type="ECO:0000256" key="1">
    <source>
        <dbReference type="SAM" id="Phobius"/>
    </source>
</evidence>
<keyword evidence="1" id="KW-0472">Membrane</keyword>
<accession>A0A7M2X074</accession>
<feature type="transmembrane region" description="Helical" evidence="1">
    <location>
        <begin position="102"/>
        <end position="123"/>
    </location>
</feature>
<keyword evidence="3" id="KW-1185">Reference proteome</keyword>
<evidence type="ECO:0000313" key="3">
    <source>
        <dbReference type="Proteomes" id="UP000593765"/>
    </source>
</evidence>
<dbReference type="RefSeq" id="WP_206294337.1">
    <property type="nucleotide sequence ID" value="NZ_CP063458.1"/>
</dbReference>
<organism evidence="2 3">
    <name type="scientific">Humisphaera borealis</name>
    <dbReference type="NCBI Taxonomy" id="2807512"/>
    <lineage>
        <taxon>Bacteria</taxon>
        <taxon>Pseudomonadati</taxon>
        <taxon>Planctomycetota</taxon>
        <taxon>Phycisphaerae</taxon>
        <taxon>Tepidisphaerales</taxon>
        <taxon>Tepidisphaeraceae</taxon>
        <taxon>Humisphaera</taxon>
    </lineage>
</organism>
<reference evidence="2 3" key="1">
    <citation type="submission" date="2020-10" db="EMBL/GenBank/DDBJ databases">
        <title>Wide distribution of Phycisphaera-like planctomycetes from WD2101 soil group in peatlands and genome analysis of the first cultivated representative.</title>
        <authorList>
            <person name="Dedysh S.N."/>
            <person name="Beletsky A.V."/>
            <person name="Ivanova A."/>
            <person name="Kulichevskaya I.S."/>
            <person name="Suzina N.E."/>
            <person name="Philippov D.A."/>
            <person name="Rakitin A.L."/>
            <person name="Mardanov A.V."/>
            <person name="Ravin N.V."/>
        </authorList>
    </citation>
    <scope>NUCLEOTIDE SEQUENCE [LARGE SCALE GENOMIC DNA]</scope>
    <source>
        <strain evidence="2 3">M1803</strain>
    </source>
</reference>
<dbReference type="KEGG" id="hbs:IPV69_07405"/>
<keyword evidence="1" id="KW-0812">Transmembrane</keyword>
<proteinExistence type="predicted"/>
<evidence type="ECO:0000313" key="2">
    <source>
        <dbReference type="EMBL" id="QOV91177.1"/>
    </source>
</evidence>
<sequence length="131" mass="13996">MVRLIDKKMDVSYSTRFAIVIAWLVLLFVVPAVAVADAAPSISPLNDEPASLVDPVIAPIDETPVVVDGTLLDDLALQTAFLPDTQAGESITPVLQTTSAPVLIAARPAFWSALPLLFVVLLLPKLRRILA</sequence>